<feature type="domain" description="RSE1/DDB1/CPSF1 C-terminal" evidence="7">
    <location>
        <begin position="822"/>
        <end position="1137"/>
    </location>
</feature>
<dbReference type="Proteomes" id="UP000011777">
    <property type="component" value="Unassembled WGS sequence"/>
</dbReference>
<dbReference type="STRING" id="1245528.M3IIP6"/>
<comment type="similarity">
    <text evidence="6">Belongs to the RSE1 family.</text>
</comment>
<dbReference type="PANTHER" id="PTHR10644">
    <property type="entry name" value="DNA REPAIR/RNA PROCESSING CPSF FAMILY"/>
    <property type="match status" value="1"/>
</dbReference>
<dbReference type="Pfam" id="PF10433">
    <property type="entry name" value="Beta-prop_RSE1_1st"/>
    <property type="match status" value="1"/>
</dbReference>
<dbReference type="AlphaFoldDB" id="M3IIP6"/>
<dbReference type="Pfam" id="PF23726">
    <property type="entry name" value="Beta-prop_RSE1_2nd"/>
    <property type="match status" value="1"/>
</dbReference>
<dbReference type="OMA" id="PRATGHW"/>
<organism evidence="10 11">
    <name type="scientific">Candida maltosa (strain Xu316)</name>
    <name type="common">Yeast</name>
    <dbReference type="NCBI Taxonomy" id="1245528"/>
    <lineage>
        <taxon>Eukaryota</taxon>
        <taxon>Fungi</taxon>
        <taxon>Dikarya</taxon>
        <taxon>Ascomycota</taxon>
        <taxon>Saccharomycotina</taxon>
        <taxon>Pichiomycetes</taxon>
        <taxon>Debaryomycetaceae</taxon>
        <taxon>Candida/Lodderomyces clade</taxon>
        <taxon>Candida</taxon>
    </lineage>
</organism>
<evidence type="ECO:0000256" key="4">
    <source>
        <dbReference type="ARBA" id="ARBA00023187"/>
    </source>
</evidence>
<evidence type="ECO:0000256" key="3">
    <source>
        <dbReference type="ARBA" id="ARBA00022728"/>
    </source>
</evidence>
<dbReference type="InterPro" id="IPR050358">
    <property type="entry name" value="RSE1/DDB1/CFT1"/>
</dbReference>
<evidence type="ECO:0000256" key="5">
    <source>
        <dbReference type="ARBA" id="ARBA00023242"/>
    </source>
</evidence>
<dbReference type="HOGENOM" id="CLU_003246_0_1_1"/>
<sequence>MLINEDSLYLYNLTLKPSSHYIQSIVGQFYPDPPPKQQQQLLLASSTTIELYEINSETGRLEVKSCQNLLGVINKLDIIHRDDHDVLVITSDSGNLTFLEYSTKTKKFSNVLVQEPMTKNGWNRTYPGEYIAIDPENRCVLVSAMEKNKLLYKLEGNMELSSPLDFHSNGLLTLDVISLNTDHENPLFGALELTSGKELVLNYYELDQGLNHIVKRKPTVNEPLPSDANHLIPLPNSINGGMLVCGKNWIFYDNLNSQKRIYLSLPRRKGQDCTIVNHVIHSMKKKKFFILLQNTFGDLFKLSIDYDHDRNLVKDITLTYFDTILPCISLNIFKSGLLFANVSNNDRILYQFEKLGEEDNEVVIKSVDDLATAQKGVFNYKLKSLTNLAVIDKLQTISPLLDSKIINNSKLLTLSSHSYMKTITHGIPTDTLVESPLSINPTDIFTTKLTSSSTNDEYLIISSSLSSKTIVLSLGENVEDVTDSQMLLDQHTIAIQQIGKSSIVQIYTNGIRHIRSDKKTTDWFPPAGITITHASCNNSQVLIALSNFEVVYFEIDPVDDQLVEYQDRLQISGNITAMTIQSDNKSPFGIIGTSDESLSIISLKNNDCLSIKSIQALSSNCVSLKMMKMGKDVAIHIGMTNGVYARLKIDPINGKLSESRSKYLGTKPVLLNSFRLNVNDALQGILAISSKPWIGYLYDDKFKMTPLIMDDTLSNMCSFINEDVGDGQGLVGLSGDNLVIFSIGKEDDSQFDPSQDFIIDNLKLRYTPRKVVEFEDWMFVTECEYNTKGPYKPSINGDIKENVDEEYYEEFGYEKRDKSWGSCIQVLKNDEIIQSIELKNNESIISSTVVTFTKTSPYLIVAIATNQTLLPNGHDKCYLYTYKLGKKNIQFIHKTELDRFPQVLASFQNKLALATANRIQLYDMGQKQLLRKSSTTIPFMVNISKIIPQESRIIISDTHTSSSIAFLKFDDSQNKFIPIADDVTKKQIISMTTLDDNTVIASDKFGNVSISRLDESISRQSEENWTIFSKNLPTSSNSCPYKLTNLCSFYIPDVITGFNVGNLNEIGTSAIVYTGISGLIGLFVPLISKNEIEWLFNLQLLMREKVGCLVGKDHLLFRGYYNPVKNVIDGDLLECYFGLEHGLKTELAQKVNKSIGDIEKKLTDLRNRSAF</sequence>
<dbReference type="InterPro" id="IPR015943">
    <property type="entry name" value="WD40/YVTN_repeat-like_dom_sf"/>
</dbReference>
<evidence type="ECO:0000259" key="7">
    <source>
        <dbReference type="Pfam" id="PF03178"/>
    </source>
</evidence>
<feature type="domain" description="RSE1/DDB1/CPSF1 first beta-propeller" evidence="8">
    <location>
        <begin position="25"/>
        <end position="366"/>
    </location>
</feature>
<dbReference type="OrthoDB" id="436637at2759"/>
<keyword evidence="2" id="KW-0507">mRNA processing</keyword>
<evidence type="ECO:0000259" key="8">
    <source>
        <dbReference type="Pfam" id="PF10433"/>
    </source>
</evidence>
<dbReference type="InterPro" id="IPR058543">
    <property type="entry name" value="Beta-prop_RSE1/DDB1/CPSF1_2nd"/>
</dbReference>
<comment type="subcellular location">
    <subcellularLocation>
        <location evidence="1">Nucleus</location>
    </subcellularLocation>
</comment>
<dbReference type="InterPro" id="IPR018846">
    <property type="entry name" value="Beta-prop_RSE1/DDB1/CPSF1_1st"/>
</dbReference>
<evidence type="ECO:0000259" key="9">
    <source>
        <dbReference type="Pfam" id="PF23726"/>
    </source>
</evidence>
<gene>
    <name evidence="10" type="ORF">G210_3525</name>
</gene>
<dbReference type="Gene3D" id="2.130.10.10">
    <property type="entry name" value="YVTN repeat-like/Quinoprotein amine dehydrogenase"/>
    <property type="match status" value="3"/>
</dbReference>
<keyword evidence="5" id="KW-0539">Nucleus</keyword>
<dbReference type="GO" id="GO:0003676">
    <property type="term" value="F:nucleic acid binding"/>
    <property type="evidence" value="ECO:0007669"/>
    <property type="project" value="InterPro"/>
</dbReference>
<evidence type="ECO:0000256" key="6">
    <source>
        <dbReference type="ARBA" id="ARBA00038266"/>
    </source>
</evidence>
<evidence type="ECO:0000256" key="1">
    <source>
        <dbReference type="ARBA" id="ARBA00004123"/>
    </source>
</evidence>
<name>M3IIP6_CANMX</name>
<keyword evidence="11" id="KW-1185">Reference proteome</keyword>
<dbReference type="EMBL" id="AOGT01002072">
    <property type="protein sequence ID" value="EMG46236.1"/>
    <property type="molecule type" value="Genomic_DNA"/>
</dbReference>
<protein>
    <submittedName>
        <fullName evidence="10">Pre-mRNA-splicing factor RSE1</fullName>
    </submittedName>
</protein>
<evidence type="ECO:0000256" key="2">
    <source>
        <dbReference type="ARBA" id="ARBA00022664"/>
    </source>
</evidence>
<keyword evidence="3" id="KW-0747">Spliceosome</keyword>
<feature type="domain" description="RSE1/DDB1/CPSF1 second beta-propeller" evidence="9">
    <location>
        <begin position="431"/>
        <end position="743"/>
    </location>
</feature>
<reference evidence="10 11" key="1">
    <citation type="submission" date="2013-02" db="EMBL/GenBank/DDBJ databases">
        <title>Genome sequence of Candida maltosa Xu316, a potential industrial strain for xylitol and ethanol production.</title>
        <authorList>
            <person name="Yu J."/>
            <person name="Wang Q."/>
            <person name="Geng X."/>
            <person name="Bao W."/>
            <person name="He P."/>
            <person name="Cai J."/>
        </authorList>
    </citation>
    <scope>NUCLEOTIDE SEQUENCE [LARGE SCALE GENOMIC DNA]</scope>
    <source>
        <strain evidence="11">Xu316</strain>
    </source>
</reference>
<dbReference type="InterPro" id="IPR004871">
    <property type="entry name" value="RSE1/DDB1/CPSF1_C"/>
</dbReference>
<proteinExistence type="inferred from homology"/>
<dbReference type="FunFam" id="2.130.10.10:FF:000031">
    <property type="entry name" value="Splicing factor 3b subunit 3"/>
    <property type="match status" value="1"/>
</dbReference>
<evidence type="ECO:0000313" key="10">
    <source>
        <dbReference type="EMBL" id="EMG46236.1"/>
    </source>
</evidence>
<comment type="caution">
    <text evidence="10">The sequence shown here is derived from an EMBL/GenBank/DDBJ whole genome shotgun (WGS) entry which is preliminary data.</text>
</comment>
<dbReference type="GO" id="GO:0008380">
    <property type="term" value="P:RNA splicing"/>
    <property type="evidence" value="ECO:0007669"/>
    <property type="project" value="UniProtKB-KW"/>
</dbReference>
<dbReference type="Pfam" id="PF03178">
    <property type="entry name" value="CPSF_A"/>
    <property type="match status" value="1"/>
</dbReference>
<evidence type="ECO:0000313" key="11">
    <source>
        <dbReference type="Proteomes" id="UP000011777"/>
    </source>
</evidence>
<accession>M3IIP6</accession>
<dbReference type="GO" id="GO:0005681">
    <property type="term" value="C:spliceosomal complex"/>
    <property type="evidence" value="ECO:0007669"/>
    <property type="project" value="UniProtKB-KW"/>
</dbReference>
<dbReference type="eggNOG" id="KOG1898">
    <property type="taxonomic scope" value="Eukaryota"/>
</dbReference>
<keyword evidence="4" id="KW-0508">mRNA splicing</keyword>
<dbReference type="GO" id="GO:0006397">
    <property type="term" value="P:mRNA processing"/>
    <property type="evidence" value="ECO:0007669"/>
    <property type="project" value="UniProtKB-KW"/>
</dbReference>